<organism evidence="2 3">
    <name type="scientific">Lederbergia citrea</name>
    <dbReference type="NCBI Taxonomy" id="2833581"/>
    <lineage>
        <taxon>Bacteria</taxon>
        <taxon>Bacillati</taxon>
        <taxon>Bacillota</taxon>
        <taxon>Bacilli</taxon>
        <taxon>Bacillales</taxon>
        <taxon>Bacillaceae</taxon>
        <taxon>Lederbergia</taxon>
    </lineage>
</organism>
<dbReference type="PANTHER" id="PTHR41302">
    <property type="entry name" value="PRESPORE-SPECIFIC TRANSCRIPTIONAL REGULATOR RSFA-RELATED"/>
    <property type="match status" value="1"/>
</dbReference>
<proteinExistence type="predicted"/>
<dbReference type="AlphaFoldDB" id="A0A942UP75"/>
<dbReference type="PANTHER" id="PTHR41302:SF2">
    <property type="entry name" value="PRESPORE SPECIFIC TRANSCRIPTIONAL ACTIVATOR RSFA"/>
    <property type="match status" value="1"/>
</dbReference>
<dbReference type="InterPro" id="IPR014243">
    <property type="entry name" value="RsfA-like"/>
</dbReference>
<dbReference type="Proteomes" id="UP000676456">
    <property type="component" value="Unassembled WGS sequence"/>
</dbReference>
<protein>
    <submittedName>
        <fullName evidence="2">RsfA family transcriptional regulator</fullName>
    </submittedName>
</protein>
<keyword evidence="1" id="KW-0175">Coiled coil</keyword>
<evidence type="ECO:0000256" key="1">
    <source>
        <dbReference type="SAM" id="Coils"/>
    </source>
</evidence>
<feature type="coiled-coil region" evidence="1">
    <location>
        <begin position="117"/>
        <end position="179"/>
    </location>
</feature>
<gene>
    <name evidence="2" type="ORF">KHA91_01980</name>
</gene>
<reference evidence="2 3" key="1">
    <citation type="submission" date="2021-05" db="EMBL/GenBank/DDBJ databases">
        <title>Novel Bacillus species.</title>
        <authorList>
            <person name="Liu G."/>
        </authorList>
    </citation>
    <scope>NUCLEOTIDE SEQUENCE [LARGE SCALE GENOMIC DNA]</scope>
    <source>
        <strain evidence="2 3">FJAT-49682</strain>
    </source>
</reference>
<comment type="caution">
    <text evidence="2">The sequence shown here is derived from an EMBL/GenBank/DDBJ whole genome shotgun (WGS) entry which is preliminary data.</text>
</comment>
<evidence type="ECO:0000313" key="3">
    <source>
        <dbReference type="Proteomes" id="UP000676456"/>
    </source>
</evidence>
<dbReference type="RefSeq" id="WP_213096541.1">
    <property type="nucleotide sequence ID" value="NZ_JAGYPH010000001.1"/>
</dbReference>
<evidence type="ECO:0000313" key="2">
    <source>
        <dbReference type="EMBL" id="MBS4221524.1"/>
    </source>
</evidence>
<dbReference type="Gene3D" id="1.20.5.340">
    <property type="match status" value="1"/>
</dbReference>
<name>A0A942UP75_9BACI</name>
<sequence length="196" mass="22172">MTAARQDAWNADEDNMLAEIVLSHIREGSTQLRAFEEAGGKLKRTAAACGFRWNSNIRKQYILGIELAKKQRKVNKDNKKHSVPHVHSNFNNDAPILQNSKEDVIVLADAVIFFQKLETAIASIEKYKIENDELKKEINILNADKAEAVQTMEGMKKELEQLKEEYHSLISLLDRASKMAGELGETHKINTLAQTK</sequence>
<accession>A0A942UP75</accession>
<dbReference type="EMBL" id="JAGYPN010000001">
    <property type="protein sequence ID" value="MBS4221524.1"/>
    <property type="molecule type" value="Genomic_DNA"/>
</dbReference>
<keyword evidence="3" id="KW-1185">Reference proteome</keyword>